<dbReference type="GO" id="GO:0003677">
    <property type="term" value="F:DNA binding"/>
    <property type="evidence" value="ECO:0007669"/>
    <property type="project" value="UniProtKB-KW"/>
</dbReference>
<evidence type="ECO:0000256" key="8">
    <source>
        <dbReference type="SAM" id="MobiDB-lite"/>
    </source>
</evidence>
<gene>
    <name evidence="10" type="ORF">NLU13_6513</name>
</gene>
<keyword evidence="2" id="KW-0479">Metal-binding</keyword>
<keyword evidence="5" id="KW-0238">DNA-binding</keyword>
<keyword evidence="6" id="KW-0804">Transcription</keyword>
<evidence type="ECO:0000313" key="11">
    <source>
        <dbReference type="Proteomes" id="UP001175261"/>
    </source>
</evidence>
<dbReference type="InterPro" id="IPR007219">
    <property type="entry name" value="XnlR_reg_dom"/>
</dbReference>
<dbReference type="SMART" id="SM00066">
    <property type="entry name" value="GAL4"/>
    <property type="match status" value="1"/>
</dbReference>
<dbReference type="AlphaFoldDB" id="A0AA39GG20"/>
<dbReference type="Pfam" id="PF04082">
    <property type="entry name" value="Fungal_trans"/>
    <property type="match status" value="1"/>
</dbReference>
<dbReference type="PROSITE" id="PS50048">
    <property type="entry name" value="ZN2_CY6_FUNGAL_2"/>
    <property type="match status" value="1"/>
</dbReference>
<dbReference type="GO" id="GO:0000981">
    <property type="term" value="F:DNA-binding transcription factor activity, RNA polymerase II-specific"/>
    <property type="evidence" value="ECO:0007669"/>
    <property type="project" value="InterPro"/>
</dbReference>
<evidence type="ECO:0000256" key="1">
    <source>
        <dbReference type="ARBA" id="ARBA00004123"/>
    </source>
</evidence>
<dbReference type="PROSITE" id="PS00463">
    <property type="entry name" value="ZN2_CY6_FUNGAL_1"/>
    <property type="match status" value="1"/>
</dbReference>
<dbReference type="GO" id="GO:0008270">
    <property type="term" value="F:zinc ion binding"/>
    <property type="evidence" value="ECO:0007669"/>
    <property type="project" value="InterPro"/>
</dbReference>
<comment type="subcellular location">
    <subcellularLocation>
        <location evidence="1">Nucleus</location>
    </subcellularLocation>
</comment>
<dbReference type="PANTHER" id="PTHR31313">
    <property type="entry name" value="TY1 ENHANCER ACTIVATOR"/>
    <property type="match status" value="1"/>
</dbReference>
<accession>A0AA39GG20</accession>
<dbReference type="Proteomes" id="UP001175261">
    <property type="component" value="Unassembled WGS sequence"/>
</dbReference>
<dbReference type="Gene3D" id="4.10.240.10">
    <property type="entry name" value="Zn(2)-C6 fungal-type DNA-binding domain"/>
    <property type="match status" value="1"/>
</dbReference>
<dbReference type="InterPro" id="IPR051615">
    <property type="entry name" value="Transcr_Regulatory_Elem"/>
</dbReference>
<evidence type="ECO:0000256" key="3">
    <source>
        <dbReference type="ARBA" id="ARBA00022833"/>
    </source>
</evidence>
<keyword evidence="11" id="KW-1185">Reference proteome</keyword>
<evidence type="ECO:0000256" key="4">
    <source>
        <dbReference type="ARBA" id="ARBA00023015"/>
    </source>
</evidence>
<keyword evidence="4" id="KW-0805">Transcription regulation</keyword>
<dbReference type="InterPro" id="IPR001138">
    <property type="entry name" value="Zn2Cys6_DnaBD"/>
</dbReference>
<dbReference type="InterPro" id="IPR036864">
    <property type="entry name" value="Zn2-C6_fun-type_DNA-bd_sf"/>
</dbReference>
<keyword evidence="7" id="KW-0539">Nucleus</keyword>
<reference evidence="10" key="1">
    <citation type="submission" date="2022-10" db="EMBL/GenBank/DDBJ databases">
        <title>Determination and structural analysis of whole genome sequence of Sarocladium strictum F4-1.</title>
        <authorList>
            <person name="Hu L."/>
            <person name="Jiang Y."/>
        </authorList>
    </citation>
    <scope>NUCLEOTIDE SEQUENCE</scope>
    <source>
        <strain evidence="10">F4-1</strain>
    </source>
</reference>
<dbReference type="CDD" id="cd12148">
    <property type="entry name" value="fungal_TF_MHR"/>
    <property type="match status" value="1"/>
</dbReference>
<feature type="region of interest" description="Disordered" evidence="8">
    <location>
        <begin position="68"/>
        <end position="104"/>
    </location>
</feature>
<protein>
    <recommendedName>
        <fullName evidence="9">Zn(2)-C6 fungal-type domain-containing protein</fullName>
    </recommendedName>
</protein>
<dbReference type="PANTHER" id="PTHR31313:SF85">
    <property type="entry name" value="ZN(II)2CYS6 TRANSCRIPTION FACTOR (EUROFUNG)"/>
    <property type="match status" value="1"/>
</dbReference>
<feature type="domain" description="Zn(2)-C6 fungal-type" evidence="9">
    <location>
        <begin position="13"/>
        <end position="43"/>
    </location>
</feature>
<dbReference type="CDD" id="cd00067">
    <property type="entry name" value="GAL4"/>
    <property type="match status" value="1"/>
</dbReference>
<dbReference type="EMBL" id="JAPDFR010000005">
    <property type="protein sequence ID" value="KAK0386678.1"/>
    <property type="molecule type" value="Genomic_DNA"/>
</dbReference>
<evidence type="ECO:0000256" key="2">
    <source>
        <dbReference type="ARBA" id="ARBA00022723"/>
    </source>
</evidence>
<sequence length="650" mass="73641">MSTARDVKKLAFTCEQCRKRKVKCDGAEPACSRCQARKEKCEYKQSPTLIYTHSLEKRIKELEAEVAELRDGRKTTKSPDPRTPESSQLRDESSSSKPRRFDGLKLDDKGVTTYHGSTSFFHFLDGLGRTHPSADGETERDRDESKQSLKHNAWQQRAVELNSQVPEPFRYLIDLHWCWVQPLFNFIYRPAFTRDMVVLGPYYSHTLMNALLSHSLRWGRADPTTHELLKAYDNGQLFARHSRDMVFDEVRRGACTIPTIQTLLLLSAQECSLGNSTQAWIYSGMAFRLVDHLGVSFDVQRYGGSVTLSDEDLEIRRRLFWSCYFWDKVISLYLGRLPSLQQTPVSPPQWILDDSAEDELWRPHGLSYPNGVGYTPRPSHSTSCFMQMCRLSVIFNQILIHMYDPADQNSEEEIQECILQEEVSLDHWWEDLQGFLKIDTSEMPEDAPPSHIVTLNCLYHTFRILLYRPIFSWQPSVAKAKLGGDRNRLQECVLSATATIAIFNLYSISFGESFCTLSLHYSVYIAASVFLLQAQATPDDLQAHRKLEFCIHALHRASAVNIVIGTALKSILTKIQDAGIAVQVPALEMSNTMSSVSPSAGPALHDLTLASDLRHGGFDDIDMTGLADPQRMLQSASSLEPVSVRFTANP</sequence>
<dbReference type="SMART" id="SM00906">
    <property type="entry name" value="Fungal_trans"/>
    <property type="match status" value="1"/>
</dbReference>
<evidence type="ECO:0000256" key="5">
    <source>
        <dbReference type="ARBA" id="ARBA00023125"/>
    </source>
</evidence>
<keyword evidence="3" id="KW-0862">Zinc</keyword>
<name>A0AA39GG20_SARSR</name>
<evidence type="ECO:0000313" key="10">
    <source>
        <dbReference type="EMBL" id="KAK0386678.1"/>
    </source>
</evidence>
<comment type="caution">
    <text evidence="10">The sequence shown here is derived from an EMBL/GenBank/DDBJ whole genome shotgun (WGS) entry which is preliminary data.</text>
</comment>
<organism evidence="10 11">
    <name type="scientific">Sarocladium strictum</name>
    <name type="common">Black bundle disease fungus</name>
    <name type="synonym">Acremonium strictum</name>
    <dbReference type="NCBI Taxonomy" id="5046"/>
    <lineage>
        <taxon>Eukaryota</taxon>
        <taxon>Fungi</taxon>
        <taxon>Dikarya</taxon>
        <taxon>Ascomycota</taxon>
        <taxon>Pezizomycotina</taxon>
        <taxon>Sordariomycetes</taxon>
        <taxon>Hypocreomycetidae</taxon>
        <taxon>Hypocreales</taxon>
        <taxon>Sarocladiaceae</taxon>
        <taxon>Sarocladium</taxon>
    </lineage>
</organism>
<proteinExistence type="predicted"/>
<dbReference type="SUPFAM" id="SSF57701">
    <property type="entry name" value="Zn2/Cys6 DNA-binding domain"/>
    <property type="match status" value="1"/>
</dbReference>
<dbReference type="Pfam" id="PF00172">
    <property type="entry name" value="Zn_clus"/>
    <property type="match status" value="1"/>
</dbReference>
<evidence type="ECO:0000259" key="9">
    <source>
        <dbReference type="PROSITE" id="PS50048"/>
    </source>
</evidence>
<dbReference type="GO" id="GO:0005634">
    <property type="term" value="C:nucleus"/>
    <property type="evidence" value="ECO:0007669"/>
    <property type="project" value="UniProtKB-SubCell"/>
</dbReference>
<evidence type="ECO:0000256" key="6">
    <source>
        <dbReference type="ARBA" id="ARBA00023163"/>
    </source>
</evidence>
<feature type="region of interest" description="Disordered" evidence="8">
    <location>
        <begin position="131"/>
        <end position="151"/>
    </location>
</feature>
<dbReference type="GO" id="GO:0006351">
    <property type="term" value="P:DNA-templated transcription"/>
    <property type="evidence" value="ECO:0007669"/>
    <property type="project" value="InterPro"/>
</dbReference>
<feature type="compositionally biased region" description="Basic and acidic residues" evidence="8">
    <location>
        <begin position="132"/>
        <end position="147"/>
    </location>
</feature>
<evidence type="ECO:0000256" key="7">
    <source>
        <dbReference type="ARBA" id="ARBA00023242"/>
    </source>
</evidence>